<dbReference type="InterPro" id="IPR004808">
    <property type="entry name" value="AP_endonuc_1"/>
</dbReference>
<dbReference type="GO" id="GO:0046872">
    <property type="term" value="F:metal ion binding"/>
    <property type="evidence" value="ECO:0007669"/>
    <property type="project" value="UniProtKB-KW"/>
</dbReference>
<evidence type="ECO:0000256" key="1">
    <source>
        <dbReference type="ARBA" id="ARBA00007092"/>
    </source>
</evidence>
<dbReference type="GO" id="GO:0003906">
    <property type="term" value="F:DNA-(apurinic or apyrimidinic site) endonuclease activity"/>
    <property type="evidence" value="ECO:0007669"/>
    <property type="project" value="TreeGrafter"/>
</dbReference>
<feature type="site" description="Important for catalytic activity" evidence="7">
    <location>
        <position position="238"/>
    </location>
</feature>
<dbReference type="SUPFAM" id="SSF56219">
    <property type="entry name" value="DNase I-like"/>
    <property type="match status" value="1"/>
</dbReference>
<feature type="binding site" evidence="6">
    <location>
        <position position="265"/>
    </location>
    <ligand>
        <name>Mg(2+)</name>
        <dbReference type="ChEBI" id="CHEBI:18420"/>
        <label>1</label>
    </ligand>
</feature>
<keyword evidence="8" id="KW-0175">Coiled coil</keyword>
<dbReference type="GO" id="GO:0008081">
    <property type="term" value="F:phosphoric diester hydrolase activity"/>
    <property type="evidence" value="ECO:0007669"/>
    <property type="project" value="TreeGrafter"/>
</dbReference>
<dbReference type="CDD" id="cd09076">
    <property type="entry name" value="L1-EN"/>
    <property type="match status" value="1"/>
</dbReference>
<evidence type="ECO:0000256" key="8">
    <source>
        <dbReference type="SAM" id="Coils"/>
    </source>
</evidence>
<feature type="active site" description="Proton donor/acceptor" evidence="5">
    <location>
        <position position="176"/>
    </location>
</feature>
<dbReference type="GO" id="GO:0005634">
    <property type="term" value="C:nucleus"/>
    <property type="evidence" value="ECO:0007669"/>
    <property type="project" value="TreeGrafter"/>
</dbReference>
<feature type="active site" description="Proton acceptor" evidence="5">
    <location>
        <position position="265"/>
    </location>
</feature>
<evidence type="ECO:0000256" key="7">
    <source>
        <dbReference type="PIRSR" id="PIRSR604808-3"/>
    </source>
</evidence>
<evidence type="ECO:0000259" key="9">
    <source>
        <dbReference type="Pfam" id="PF03372"/>
    </source>
</evidence>
<organism evidence="10 11">
    <name type="scientific">Dendrothele bispora (strain CBS 962.96)</name>
    <dbReference type="NCBI Taxonomy" id="1314807"/>
    <lineage>
        <taxon>Eukaryota</taxon>
        <taxon>Fungi</taxon>
        <taxon>Dikarya</taxon>
        <taxon>Basidiomycota</taxon>
        <taxon>Agaricomycotina</taxon>
        <taxon>Agaricomycetes</taxon>
        <taxon>Agaricomycetidae</taxon>
        <taxon>Agaricales</taxon>
        <taxon>Agaricales incertae sedis</taxon>
        <taxon>Dendrothele</taxon>
    </lineage>
</organism>
<dbReference type="AlphaFoldDB" id="A0A4V4HFJ3"/>
<keyword evidence="2 6" id="KW-0479">Metal-binding</keyword>
<comment type="cofactor">
    <cofactor evidence="6">
        <name>Mg(2+)</name>
        <dbReference type="ChEBI" id="CHEBI:18420"/>
    </cofactor>
    <cofactor evidence="6">
        <name>Mn(2+)</name>
        <dbReference type="ChEBI" id="CHEBI:29035"/>
    </cofactor>
    <text evidence="6">Probably binds two magnesium or manganese ions per subunit.</text>
</comment>
<reference evidence="10 11" key="1">
    <citation type="journal article" date="2019" name="Nat. Ecol. Evol.">
        <title>Megaphylogeny resolves global patterns of mushroom evolution.</title>
        <authorList>
            <person name="Varga T."/>
            <person name="Krizsan K."/>
            <person name="Foldi C."/>
            <person name="Dima B."/>
            <person name="Sanchez-Garcia M."/>
            <person name="Sanchez-Ramirez S."/>
            <person name="Szollosi G.J."/>
            <person name="Szarkandi J.G."/>
            <person name="Papp V."/>
            <person name="Albert L."/>
            <person name="Andreopoulos W."/>
            <person name="Angelini C."/>
            <person name="Antonin V."/>
            <person name="Barry K.W."/>
            <person name="Bougher N.L."/>
            <person name="Buchanan P."/>
            <person name="Buyck B."/>
            <person name="Bense V."/>
            <person name="Catcheside P."/>
            <person name="Chovatia M."/>
            <person name="Cooper J."/>
            <person name="Damon W."/>
            <person name="Desjardin D."/>
            <person name="Finy P."/>
            <person name="Geml J."/>
            <person name="Haridas S."/>
            <person name="Hughes K."/>
            <person name="Justo A."/>
            <person name="Karasinski D."/>
            <person name="Kautmanova I."/>
            <person name="Kiss B."/>
            <person name="Kocsube S."/>
            <person name="Kotiranta H."/>
            <person name="LaButti K.M."/>
            <person name="Lechner B.E."/>
            <person name="Liimatainen K."/>
            <person name="Lipzen A."/>
            <person name="Lukacs Z."/>
            <person name="Mihaltcheva S."/>
            <person name="Morgado L.N."/>
            <person name="Niskanen T."/>
            <person name="Noordeloos M.E."/>
            <person name="Ohm R.A."/>
            <person name="Ortiz-Santana B."/>
            <person name="Ovrebo C."/>
            <person name="Racz N."/>
            <person name="Riley R."/>
            <person name="Savchenko A."/>
            <person name="Shiryaev A."/>
            <person name="Soop K."/>
            <person name="Spirin V."/>
            <person name="Szebenyi C."/>
            <person name="Tomsovsky M."/>
            <person name="Tulloss R.E."/>
            <person name="Uehling J."/>
            <person name="Grigoriev I.V."/>
            <person name="Vagvolgyi C."/>
            <person name="Papp T."/>
            <person name="Martin F.M."/>
            <person name="Miettinen O."/>
            <person name="Hibbett D.S."/>
            <person name="Nagy L.G."/>
        </authorList>
    </citation>
    <scope>NUCLEOTIDE SEQUENCE [LARGE SCALE GENOMIC DNA]</scope>
    <source>
        <strain evidence="10 11">CBS 962.96</strain>
    </source>
</reference>
<dbReference type="Proteomes" id="UP000297245">
    <property type="component" value="Unassembled WGS sequence"/>
</dbReference>
<keyword evidence="11" id="KW-1185">Reference proteome</keyword>
<keyword evidence="6" id="KW-0464">Manganese</keyword>
<dbReference type="EMBL" id="ML179206">
    <property type="protein sequence ID" value="THU95165.1"/>
    <property type="molecule type" value="Genomic_DNA"/>
</dbReference>
<name>A0A4V4HFJ3_DENBC</name>
<dbReference type="OrthoDB" id="416119at2759"/>
<keyword evidence="4 6" id="KW-0460">Magnesium</keyword>
<feature type="domain" description="Endonuclease/exonuclease/phosphatase" evidence="9">
    <location>
        <begin position="45"/>
        <end position="253"/>
    </location>
</feature>
<evidence type="ECO:0000313" key="10">
    <source>
        <dbReference type="EMBL" id="THU95165.1"/>
    </source>
</evidence>
<evidence type="ECO:0000256" key="2">
    <source>
        <dbReference type="ARBA" id="ARBA00022723"/>
    </source>
</evidence>
<dbReference type="GO" id="GO:0008311">
    <property type="term" value="F:double-stranded DNA 3'-5' DNA exonuclease activity"/>
    <property type="evidence" value="ECO:0007669"/>
    <property type="project" value="TreeGrafter"/>
</dbReference>
<evidence type="ECO:0000256" key="3">
    <source>
        <dbReference type="ARBA" id="ARBA00022801"/>
    </source>
</evidence>
<feature type="non-terminal residue" evidence="10">
    <location>
        <position position="422"/>
    </location>
</feature>
<feature type="binding site" evidence="6">
    <location>
        <position position="176"/>
    </location>
    <ligand>
        <name>Mg(2+)</name>
        <dbReference type="ChEBI" id="CHEBI:18420"/>
        <label>1</label>
    </ligand>
</feature>
<dbReference type="GO" id="GO:0006284">
    <property type="term" value="P:base-excision repair"/>
    <property type="evidence" value="ECO:0007669"/>
    <property type="project" value="TreeGrafter"/>
</dbReference>
<keyword evidence="3" id="KW-0378">Hydrolase</keyword>
<evidence type="ECO:0000256" key="5">
    <source>
        <dbReference type="PIRSR" id="PIRSR604808-1"/>
    </source>
</evidence>
<comment type="similarity">
    <text evidence="1">Belongs to the DNA repair enzymes AP/ExoA family.</text>
</comment>
<accession>A0A4V4HFJ3</accession>
<feature type="binding site" evidence="6">
    <location>
        <position position="58"/>
    </location>
    <ligand>
        <name>Mg(2+)</name>
        <dbReference type="ChEBI" id="CHEBI:18420"/>
        <label>1</label>
    </ligand>
</feature>
<dbReference type="Gene3D" id="3.60.10.10">
    <property type="entry name" value="Endonuclease/exonuclease/phosphatase"/>
    <property type="match status" value="1"/>
</dbReference>
<proteinExistence type="inferred from homology"/>
<dbReference type="InterPro" id="IPR005135">
    <property type="entry name" value="Endo/exonuclease/phosphatase"/>
</dbReference>
<feature type="binding site" evidence="6">
    <location>
        <position position="178"/>
    </location>
    <ligand>
        <name>Mg(2+)</name>
        <dbReference type="ChEBI" id="CHEBI:18420"/>
        <label>1</label>
    </ligand>
</feature>
<dbReference type="PANTHER" id="PTHR22748">
    <property type="entry name" value="AP ENDONUCLEASE"/>
    <property type="match status" value="1"/>
</dbReference>
<evidence type="ECO:0000256" key="4">
    <source>
        <dbReference type="ARBA" id="ARBA00022842"/>
    </source>
</evidence>
<feature type="non-terminal residue" evidence="10">
    <location>
        <position position="1"/>
    </location>
</feature>
<feature type="site" description="Interaction with DNA substrate" evidence="7">
    <location>
        <position position="265"/>
    </location>
</feature>
<protein>
    <submittedName>
        <fullName evidence="10">DNase I-like protein</fullName>
    </submittedName>
</protein>
<dbReference type="Pfam" id="PF03372">
    <property type="entry name" value="Exo_endo_phos"/>
    <property type="match status" value="1"/>
</dbReference>
<sequence>RTGRRAKKTKAAIKVASLNIRGYGNPNTAHPENKWNFINQLMPLLMRTKRLGVLLVQEAHMDEEQRSDVNKRFSKRIKVFSSGHPESPHSKEGVAIVLNKDFLETDDNLIGYVTIVPGRALWIKINWHMNRKLKILVVYAPNVSNSSGEENAEFWKKLYSFFEQYPNRKPDIMAGDMNMVETGLIDRLPAHDDPDEAMEALDDLKILLNLQDGWRDTYPDQKSYTFHQTATGSQSRLDRIYTTEAILSASREWKIEPSGFPNADHKMVSVLASCEEAPEVGRGRWVIPGHLLKDKQLRQFAHQRGMQALNVLEEVDQLGRSSERNAQLAWYNYKMDLLVEAQRHQKIIVPRTEKQLKELEEKLAAVNNDNTLNEVEKTNQAAILTTEITTLERKRFQETRKATATKNRVEGEQISRYWSNLN</sequence>
<dbReference type="PANTHER" id="PTHR22748:SF4">
    <property type="entry name" value="DNA-(APURINIC OR APYRIMIDINIC SITE) ENDONUCLEASE 2"/>
    <property type="match status" value="1"/>
</dbReference>
<dbReference type="InterPro" id="IPR036691">
    <property type="entry name" value="Endo/exonu/phosph_ase_sf"/>
</dbReference>
<evidence type="ECO:0000313" key="11">
    <source>
        <dbReference type="Proteomes" id="UP000297245"/>
    </source>
</evidence>
<feature type="binding site" evidence="6">
    <location>
        <position position="19"/>
    </location>
    <ligand>
        <name>Mg(2+)</name>
        <dbReference type="ChEBI" id="CHEBI:18420"/>
        <label>1</label>
    </ligand>
</feature>
<feature type="active site" evidence="5">
    <location>
        <position position="139"/>
    </location>
</feature>
<gene>
    <name evidence="10" type="ORF">K435DRAFT_579917</name>
</gene>
<evidence type="ECO:0000256" key="6">
    <source>
        <dbReference type="PIRSR" id="PIRSR604808-2"/>
    </source>
</evidence>
<feature type="site" description="Transition state stabilizer" evidence="7">
    <location>
        <position position="178"/>
    </location>
</feature>
<feature type="binding site" evidence="6">
    <location>
        <position position="264"/>
    </location>
    <ligand>
        <name>Mg(2+)</name>
        <dbReference type="ChEBI" id="CHEBI:18420"/>
        <label>1</label>
    </ligand>
</feature>
<feature type="coiled-coil region" evidence="8">
    <location>
        <begin position="349"/>
        <end position="376"/>
    </location>
</feature>